<feature type="domain" description="PTS EIIA type-4" evidence="8">
    <location>
        <begin position="2"/>
        <end position="118"/>
    </location>
</feature>
<organism evidence="9 11">
    <name type="scientific">Ligilactobacillus acidipiscis</name>
    <dbReference type="NCBI Taxonomy" id="89059"/>
    <lineage>
        <taxon>Bacteria</taxon>
        <taxon>Bacillati</taxon>
        <taxon>Bacillota</taxon>
        <taxon>Bacilli</taxon>
        <taxon>Lactobacillales</taxon>
        <taxon>Lactobacillaceae</taxon>
        <taxon>Ligilactobacillus</taxon>
    </lineage>
</organism>
<dbReference type="GeneID" id="95348124"/>
<dbReference type="Proteomes" id="UP000190935">
    <property type="component" value="Chromosome I"/>
</dbReference>
<dbReference type="InterPro" id="IPR036662">
    <property type="entry name" value="PTS_EIIA_man-typ_sf"/>
</dbReference>
<dbReference type="EMBL" id="JQBK01000038">
    <property type="protein sequence ID" value="KRN83754.1"/>
    <property type="molecule type" value="Genomic_DNA"/>
</dbReference>
<dbReference type="Pfam" id="PF03610">
    <property type="entry name" value="EIIA-man"/>
    <property type="match status" value="1"/>
</dbReference>
<evidence type="ECO:0000256" key="1">
    <source>
        <dbReference type="ARBA" id="ARBA00004496"/>
    </source>
</evidence>
<dbReference type="KEGG" id="laca:LAC1533_0015"/>
<dbReference type="Proteomes" id="UP000051491">
    <property type="component" value="Unassembled WGS sequence"/>
</dbReference>
<dbReference type="PATRIC" id="fig|89059.3.peg.1451"/>
<accession>A0A0R2KAR8</accession>
<evidence type="ECO:0000259" key="8">
    <source>
        <dbReference type="PROSITE" id="PS51096"/>
    </source>
</evidence>
<evidence type="ECO:0000256" key="4">
    <source>
        <dbReference type="ARBA" id="ARBA00022597"/>
    </source>
</evidence>
<dbReference type="AlphaFoldDB" id="A0A0R2KAR8"/>
<dbReference type="InterPro" id="IPR033887">
    <property type="entry name" value="PTS_IIA_man"/>
</dbReference>
<dbReference type="EMBL" id="LT630287">
    <property type="protein sequence ID" value="SFV39435.1"/>
    <property type="molecule type" value="Genomic_DNA"/>
</dbReference>
<comment type="subcellular location">
    <subcellularLocation>
        <location evidence="1">Cytoplasm</location>
    </subcellularLocation>
</comment>
<keyword evidence="2" id="KW-0813">Transport</keyword>
<reference evidence="10" key="3">
    <citation type="submission" date="2016-11" db="EMBL/GenBank/DDBJ databases">
        <authorList>
            <person name="Jaros S."/>
            <person name="Januszkiewicz K."/>
            <person name="Wedrychowicz H."/>
        </authorList>
    </citation>
    <scope>NUCLEOTIDE SEQUENCE [LARGE SCALE GENOMIC DNA]</scope>
    <source>
        <strain evidence="10">ACA-DC 1533</strain>
    </source>
</reference>
<keyword evidence="3" id="KW-0963">Cytoplasm</keyword>
<dbReference type="InterPro" id="IPR004701">
    <property type="entry name" value="PTS_EIIA_man-typ"/>
</dbReference>
<sequence>MMKPLILISHGNLCLELKKSVEMIMGPQEEIYTVTLQPEEGQAEFLQKFKETIADIDEFVVFADLYGGTPCNVAAKMLLSGSNFKLYTGMNMAMIIDYLNAALLDTKPDPIKGGTQGICDVNASLQKLDGEDE</sequence>
<evidence type="ECO:0000313" key="9">
    <source>
        <dbReference type="EMBL" id="KRN83754.1"/>
    </source>
</evidence>
<dbReference type="OrthoDB" id="6623712at2"/>
<evidence type="ECO:0000256" key="6">
    <source>
        <dbReference type="ARBA" id="ARBA00022683"/>
    </source>
</evidence>
<keyword evidence="7" id="KW-0418">Kinase</keyword>
<evidence type="ECO:0000256" key="5">
    <source>
        <dbReference type="ARBA" id="ARBA00022679"/>
    </source>
</evidence>
<reference evidence="12" key="2">
    <citation type="submission" date="2016-11" db="EMBL/GenBank/DDBJ databases">
        <authorList>
            <person name="Papadimitriou K."/>
        </authorList>
    </citation>
    <scope>NUCLEOTIDE SEQUENCE [LARGE SCALE GENOMIC DNA]</scope>
    <source>
        <strain evidence="12">ACA-DC 1533</strain>
    </source>
</reference>
<evidence type="ECO:0000313" key="12">
    <source>
        <dbReference type="Proteomes" id="UP000190935"/>
    </source>
</evidence>
<dbReference type="CDD" id="cd00006">
    <property type="entry name" value="PTS_IIA_man"/>
    <property type="match status" value="1"/>
</dbReference>
<dbReference type="PANTHER" id="PTHR33799:SF1">
    <property type="entry name" value="PTS SYSTEM MANNOSE-SPECIFIC EIIAB COMPONENT-RELATED"/>
    <property type="match status" value="1"/>
</dbReference>
<dbReference type="GO" id="GO:0009401">
    <property type="term" value="P:phosphoenolpyruvate-dependent sugar phosphotransferase system"/>
    <property type="evidence" value="ECO:0007669"/>
    <property type="project" value="UniProtKB-KW"/>
</dbReference>
<gene>
    <name evidence="9" type="ORF">IV43_GL001349</name>
    <name evidence="10" type="ORF">LAC1533_0015</name>
</gene>
<keyword evidence="4" id="KW-0762">Sugar transport</keyword>
<keyword evidence="5 9" id="KW-0808">Transferase</keyword>
<dbReference type="RefSeq" id="WP_010495613.1">
    <property type="nucleotide sequence ID" value="NZ_JAQDEX010000009.1"/>
</dbReference>
<dbReference type="PANTHER" id="PTHR33799">
    <property type="entry name" value="PTS PERMEASE-RELATED-RELATED"/>
    <property type="match status" value="1"/>
</dbReference>
<dbReference type="InterPro" id="IPR051471">
    <property type="entry name" value="Bacterial_PTS_sugar_comp"/>
</dbReference>
<dbReference type="STRING" id="89059.LAC1533_0015"/>
<dbReference type="Gene3D" id="3.40.50.510">
    <property type="entry name" value="Phosphotransferase system, mannose-type IIA component"/>
    <property type="match status" value="1"/>
</dbReference>
<proteinExistence type="predicted"/>
<reference evidence="9 11" key="1">
    <citation type="journal article" date="2015" name="Genome Announc.">
        <title>Expanding the biotechnology potential of lactobacilli through comparative genomics of 213 strains and associated genera.</title>
        <authorList>
            <person name="Sun Z."/>
            <person name="Harris H.M."/>
            <person name="McCann A."/>
            <person name="Guo C."/>
            <person name="Argimon S."/>
            <person name="Zhang W."/>
            <person name="Yang X."/>
            <person name="Jeffery I.B."/>
            <person name="Cooney J.C."/>
            <person name="Kagawa T.F."/>
            <person name="Liu W."/>
            <person name="Song Y."/>
            <person name="Salvetti E."/>
            <person name="Wrobel A."/>
            <person name="Rasinkangas P."/>
            <person name="Parkhill J."/>
            <person name="Rea M.C."/>
            <person name="O'Sullivan O."/>
            <person name="Ritari J."/>
            <person name="Douillard F.P."/>
            <person name="Paul Ross R."/>
            <person name="Yang R."/>
            <person name="Briner A.E."/>
            <person name="Felis G.E."/>
            <person name="de Vos W.M."/>
            <person name="Barrangou R."/>
            <person name="Klaenhammer T.R."/>
            <person name="Caufield P.W."/>
            <person name="Cui Y."/>
            <person name="Zhang H."/>
            <person name="O'Toole P.W."/>
        </authorList>
    </citation>
    <scope>NUCLEOTIDE SEQUENCE [LARGE SCALE GENOMIC DNA]</scope>
    <source>
        <strain evidence="9 11">DSM 15353</strain>
    </source>
</reference>
<dbReference type="PROSITE" id="PS51096">
    <property type="entry name" value="PTS_EIIA_TYPE_4"/>
    <property type="match status" value="1"/>
</dbReference>
<evidence type="ECO:0000256" key="7">
    <source>
        <dbReference type="ARBA" id="ARBA00022777"/>
    </source>
</evidence>
<name>A0A0R2KAR8_9LACO</name>
<dbReference type="GO" id="GO:0005737">
    <property type="term" value="C:cytoplasm"/>
    <property type="evidence" value="ECO:0007669"/>
    <property type="project" value="UniProtKB-SubCell"/>
</dbReference>
<evidence type="ECO:0000256" key="2">
    <source>
        <dbReference type="ARBA" id="ARBA00022448"/>
    </source>
</evidence>
<dbReference type="EC" id="2.7.1.191" evidence="10"/>
<evidence type="ECO:0000256" key="3">
    <source>
        <dbReference type="ARBA" id="ARBA00022490"/>
    </source>
</evidence>
<keyword evidence="6" id="KW-0598">Phosphotransferase system</keyword>
<evidence type="ECO:0000313" key="10">
    <source>
        <dbReference type="EMBL" id="SFV39435.1"/>
    </source>
</evidence>
<dbReference type="SUPFAM" id="SSF53062">
    <property type="entry name" value="PTS system fructose IIA component-like"/>
    <property type="match status" value="1"/>
</dbReference>
<evidence type="ECO:0000313" key="11">
    <source>
        <dbReference type="Proteomes" id="UP000051491"/>
    </source>
</evidence>
<dbReference type="GO" id="GO:0016020">
    <property type="term" value="C:membrane"/>
    <property type="evidence" value="ECO:0007669"/>
    <property type="project" value="InterPro"/>
</dbReference>
<dbReference type="GO" id="GO:0016301">
    <property type="term" value="F:kinase activity"/>
    <property type="evidence" value="ECO:0007669"/>
    <property type="project" value="UniProtKB-KW"/>
</dbReference>
<protein>
    <submittedName>
        <fullName evidence="10">PTS system, galactosamine-specific IIA component</fullName>
        <ecNumber evidence="10">2.7.1.191</ecNumber>
    </submittedName>
    <submittedName>
        <fullName evidence="9">Sugar phosphotransferase system (PTS), fructose family, IIA component</fullName>
    </submittedName>
</protein>